<comment type="caution">
    <text evidence="2">The sequence shown here is derived from an EMBL/GenBank/DDBJ whole genome shotgun (WGS) entry which is preliminary data.</text>
</comment>
<proteinExistence type="predicted"/>
<gene>
    <name evidence="2" type="ORF">BJ095_101249</name>
</gene>
<dbReference type="RefSeq" id="WP_181417920.1">
    <property type="nucleotide sequence ID" value="NZ_PYWJ01000008.1"/>
</dbReference>
<dbReference type="EMBL" id="QJTJ01000001">
    <property type="protein sequence ID" value="PYF09023.1"/>
    <property type="molecule type" value="Genomic_DNA"/>
</dbReference>
<evidence type="ECO:0000313" key="3">
    <source>
        <dbReference type="Proteomes" id="UP000247416"/>
    </source>
</evidence>
<name>A0A318TXC4_9BACL</name>
<dbReference type="Proteomes" id="UP000247416">
    <property type="component" value="Unassembled WGS sequence"/>
</dbReference>
<organism evidence="2 3">
    <name type="scientific">Ureibacillus chungkukjangi</name>
    <dbReference type="NCBI Taxonomy" id="1202712"/>
    <lineage>
        <taxon>Bacteria</taxon>
        <taxon>Bacillati</taxon>
        <taxon>Bacillota</taxon>
        <taxon>Bacilli</taxon>
        <taxon>Bacillales</taxon>
        <taxon>Caryophanaceae</taxon>
        <taxon>Ureibacillus</taxon>
    </lineage>
</organism>
<feature type="compositionally biased region" description="Basic and acidic residues" evidence="1">
    <location>
        <begin position="1"/>
        <end position="21"/>
    </location>
</feature>
<reference evidence="2 3" key="1">
    <citation type="submission" date="2018-06" db="EMBL/GenBank/DDBJ databases">
        <title>Genomic Encyclopedia of Archaeal and Bacterial Type Strains, Phase II (KMG-II): from individual species to whole genera.</title>
        <authorList>
            <person name="Goeker M."/>
        </authorList>
    </citation>
    <scope>NUCLEOTIDE SEQUENCE [LARGE SCALE GENOMIC DNA]</scope>
    <source>
        <strain evidence="2 3">KACC 16626</strain>
    </source>
</reference>
<keyword evidence="3" id="KW-1185">Reference proteome</keyword>
<dbReference type="AlphaFoldDB" id="A0A318TXC4"/>
<feature type="region of interest" description="Disordered" evidence="1">
    <location>
        <begin position="1"/>
        <end position="46"/>
    </location>
</feature>
<protein>
    <submittedName>
        <fullName evidence="2">Uncharacterized protein</fullName>
    </submittedName>
</protein>
<evidence type="ECO:0000313" key="2">
    <source>
        <dbReference type="EMBL" id="PYF09023.1"/>
    </source>
</evidence>
<accession>A0A318TXC4</accession>
<sequence>MKRVVDVKGKRNAPENGDETRYGGNDNLKHVRQPAAPSIEAPYNQI</sequence>
<evidence type="ECO:0000256" key="1">
    <source>
        <dbReference type="SAM" id="MobiDB-lite"/>
    </source>
</evidence>